<name>D1AR33_SEBTE</name>
<dbReference type="Proteomes" id="UP000000845">
    <property type="component" value="Chromosome"/>
</dbReference>
<dbReference type="EMBL" id="CP001739">
    <property type="protein sequence ID" value="ACZ07721.1"/>
    <property type="molecule type" value="Genomic_DNA"/>
</dbReference>
<gene>
    <name evidence="1" type="ordered locus">Sterm_0849</name>
</gene>
<dbReference type="STRING" id="526218.Sterm_0849"/>
<keyword evidence="2" id="KW-1185">Reference proteome</keyword>
<reference evidence="2" key="1">
    <citation type="submission" date="2009-09" db="EMBL/GenBank/DDBJ databases">
        <title>The complete chromosome of Sebaldella termitidis ATCC 33386.</title>
        <authorList>
            <consortium name="US DOE Joint Genome Institute (JGI-PGF)"/>
            <person name="Lucas S."/>
            <person name="Copeland A."/>
            <person name="Lapidus A."/>
            <person name="Glavina del Rio T."/>
            <person name="Dalin E."/>
            <person name="Tice H."/>
            <person name="Bruce D."/>
            <person name="Goodwin L."/>
            <person name="Pitluck S."/>
            <person name="Kyrpides N."/>
            <person name="Mavromatis K."/>
            <person name="Ivanova N."/>
            <person name="Mikhailova N."/>
            <person name="Sims D."/>
            <person name="Meincke L."/>
            <person name="Brettin T."/>
            <person name="Detter J.C."/>
            <person name="Han C."/>
            <person name="Larimer F."/>
            <person name="Land M."/>
            <person name="Hauser L."/>
            <person name="Markowitz V."/>
            <person name="Cheng J.F."/>
            <person name="Hugenholtz P."/>
            <person name="Woyke T."/>
            <person name="Wu D."/>
            <person name="Eisen J.A."/>
        </authorList>
    </citation>
    <scope>NUCLEOTIDE SEQUENCE [LARGE SCALE GENOMIC DNA]</scope>
    <source>
        <strain evidence="2">ATCC 33386 / NCTC 11300</strain>
    </source>
</reference>
<protein>
    <submittedName>
        <fullName evidence="1">Uncharacterized protein</fullName>
    </submittedName>
</protein>
<dbReference type="AlphaFoldDB" id="D1AR33"/>
<sequence length="44" mass="5075">MAKSKVESEITIKLDFTDIKEQLQNLLKAIEVIENENNQPACER</sequence>
<reference evidence="1 2" key="2">
    <citation type="journal article" date="2010" name="Stand. Genomic Sci.">
        <title>Complete genome sequence of Sebaldella termitidis type strain (NCTC 11300).</title>
        <authorList>
            <person name="Harmon-Smith M."/>
            <person name="Celia L."/>
            <person name="Chertkov O."/>
            <person name="Lapidus A."/>
            <person name="Copeland A."/>
            <person name="Glavina Del Rio T."/>
            <person name="Nolan M."/>
            <person name="Lucas S."/>
            <person name="Tice H."/>
            <person name="Cheng J.F."/>
            <person name="Han C."/>
            <person name="Detter J.C."/>
            <person name="Bruce D."/>
            <person name="Goodwin L."/>
            <person name="Pitluck S."/>
            <person name="Pati A."/>
            <person name="Liolios K."/>
            <person name="Ivanova N."/>
            <person name="Mavromatis K."/>
            <person name="Mikhailova N."/>
            <person name="Chen A."/>
            <person name="Palaniappan K."/>
            <person name="Land M."/>
            <person name="Hauser L."/>
            <person name="Chang Y.J."/>
            <person name="Jeffries C.D."/>
            <person name="Brettin T."/>
            <person name="Goker M."/>
            <person name="Beck B."/>
            <person name="Bristow J."/>
            <person name="Eisen J.A."/>
            <person name="Markowitz V."/>
            <person name="Hugenholtz P."/>
            <person name="Kyrpides N.C."/>
            <person name="Klenk H.P."/>
            <person name="Chen F."/>
        </authorList>
    </citation>
    <scope>NUCLEOTIDE SEQUENCE [LARGE SCALE GENOMIC DNA]</scope>
    <source>
        <strain evidence="2">ATCC 33386 / NCTC 11300</strain>
    </source>
</reference>
<proteinExistence type="predicted"/>
<evidence type="ECO:0000313" key="2">
    <source>
        <dbReference type="Proteomes" id="UP000000845"/>
    </source>
</evidence>
<dbReference type="HOGENOM" id="CLU_3221890_0_0_0"/>
<dbReference type="KEGG" id="str:Sterm_0849"/>
<dbReference type="RefSeq" id="WP_012860317.1">
    <property type="nucleotide sequence ID" value="NC_013517.1"/>
</dbReference>
<accession>D1AR33</accession>
<evidence type="ECO:0000313" key="1">
    <source>
        <dbReference type="EMBL" id="ACZ07721.1"/>
    </source>
</evidence>
<organism evidence="1 2">
    <name type="scientific">Sebaldella termitidis (strain ATCC 33386 / NCTC 11300)</name>
    <dbReference type="NCBI Taxonomy" id="526218"/>
    <lineage>
        <taxon>Bacteria</taxon>
        <taxon>Fusobacteriati</taxon>
        <taxon>Fusobacteriota</taxon>
        <taxon>Fusobacteriia</taxon>
        <taxon>Fusobacteriales</taxon>
        <taxon>Leptotrichiaceae</taxon>
        <taxon>Sebaldella</taxon>
    </lineage>
</organism>